<evidence type="ECO:0000313" key="1">
    <source>
        <dbReference type="EMBL" id="UXN58728.1"/>
    </source>
</evidence>
<gene>
    <name evidence="1" type="ORF">N8E88_12235</name>
</gene>
<organism evidence="1 2">
    <name type="scientific">Phyllobacterium zundukense</name>
    <dbReference type="NCBI Taxonomy" id="1867719"/>
    <lineage>
        <taxon>Bacteria</taxon>
        <taxon>Pseudomonadati</taxon>
        <taxon>Pseudomonadota</taxon>
        <taxon>Alphaproteobacteria</taxon>
        <taxon>Hyphomicrobiales</taxon>
        <taxon>Phyllobacteriaceae</taxon>
        <taxon>Phyllobacterium</taxon>
    </lineage>
</organism>
<protein>
    <submittedName>
        <fullName evidence="1">Pyridoxal-phosphate dependent enzyme</fullName>
    </submittedName>
</protein>
<sequence length="353" mass="37886">MKILKVRYEEGKFLSLGPSTPYGFSASDFVQWVYEQLGIWRGMFDRSETTHNLSNEFERDLQFVLNNVRNVQHHKLTLPKLENLEVRLIDETRQEGGSFKYRGAILGARNNRLGVVACGSGNFPIAVGLAASKLSLPALLVMPDDAPQLKKKLALGSGSETVFVPRSEFVQIAKEEADIRGWNALHPFKSPEMLVGSCTLGFEVAEAIDSYGSPTDAVVVACGGGGLAAGTALGLRLKGAANTVYAVEPENYPRLAAAFATGCPVEIYPTGHTNCDALRVTEIGQLAFDTIQELDVSTTIASDAGVAAAQSLMAEECGVYAEPSGALALAALLEDRLPRKHSRIWVVVCGGNI</sequence>
<keyword evidence="2" id="KW-1185">Reference proteome</keyword>
<reference evidence="1" key="1">
    <citation type="submission" date="2022-09" db="EMBL/GenBank/DDBJ databases">
        <title>Interaction between co-microsymbionts with complementary sets of symbiotic genes in legume-rhizobium systems.</title>
        <authorList>
            <person name="Safronova V."/>
            <person name="Sazanova A."/>
            <person name="Afonin A."/>
            <person name="Chirak E."/>
        </authorList>
    </citation>
    <scope>NUCLEOTIDE SEQUENCE</scope>
    <source>
        <strain evidence="1">A18/3m</strain>
    </source>
</reference>
<accession>A0ACD4CZ46</accession>
<evidence type="ECO:0000313" key="2">
    <source>
        <dbReference type="Proteomes" id="UP001061991"/>
    </source>
</evidence>
<dbReference type="EMBL" id="CP104972">
    <property type="protein sequence ID" value="UXN58728.1"/>
    <property type="molecule type" value="Genomic_DNA"/>
</dbReference>
<proteinExistence type="predicted"/>
<geneLocation type="plasmid" evidence="1 2">
    <name>p_unnamed1</name>
</geneLocation>
<keyword evidence="1" id="KW-0614">Plasmid</keyword>
<name>A0ACD4CZ46_9HYPH</name>
<dbReference type="Proteomes" id="UP001061991">
    <property type="component" value="Plasmid p_unnamed1"/>
</dbReference>